<gene>
    <name evidence="3" type="ORF">SAMN05660649_04193</name>
</gene>
<evidence type="ECO:0000256" key="1">
    <source>
        <dbReference type="ARBA" id="ARBA00022823"/>
    </source>
</evidence>
<dbReference type="STRING" id="341036.SAMN05660649_04193"/>
<dbReference type="InterPro" id="IPR011053">
    <property type="entry name" value="Single_hybrid_motif"/>
</dbReference>
<keyword evidence="4" id="KW-1185">Reference proteome</keyword>
<organism evidence="3 4">
    <name type="scientific">Desulfotruncus arcticus DSM 17038</name>
    <dbReference type="NCBI Taxonomy" id="1121424"/>
    <lineage>
        <taxon>Bacteria</taxon>
        <taxon>Bacillati</taxon>
        <taxon>Bacillota</taxon>
        <taxon>Clostridia</taxon>
        <taxon>Eubacteriales</taxon>
        <taxon>Desulfallaceae</taxon>
        <taxon>Desulfotruncus</taxon>
    </lineage>
</organism>
<proteinExistence type="predicted"/>
<dbReference type="PROSITE" id="PS50968">
    <property type="entry name" value="BIOTINYL_LIPOYL"/>
    <property type="match status" value="1"/>
</dbReference>
<sequence>MLFEIKLEKLSYDVTEKKVTRIYKGVGDELNVGEILFDLEGGKANIPVKSEFNGTIESISVEVGQVVKIGDILAAVNGEKAEAESSIKAAGYYGYFGL</sequence>
<evidence type="ECO:0000313" key="4">
    <source>
        <dbReference type="Proteomes" id="UP000199337"/>
    </source>
</evidence>
<dbReference type="InterPro" id="IPR003016">
    <property type="entry name" value="2-oxoA_DH_lipoyl-BS"/>
</dbReference>
<protein>
    <submittedName>
        <fullName evidence="3">Biotin-requiring enzyme</fullName>
    </submittedName>
</protein>
<dbReference type="CDD" id="cd06849">
    <property type="entry name" value="lipoyl_domain"/>
    <property type="match status" value="1"/>
</dbReference>
<name>A0A1I2XYA5_9FIRM</name>
<evidence type="ECO:0000313" key="3">
    <source>
        <dbReference type="EMBL" id="SFH18490.1"/>
    </source>
</evidence>
<dbReference type="InterPro" id="IPR000089">
    <property type="entry name" value="Biotin_lipoyl"/>
</dbReference>
<dbReference type="AlphaFoldDB" id="A0A1I2XYA5"/>
<reference evidence="4" key="1">
    <citation type="submission" date="2016-10" db="EMBL/GenBank/DDBJ databases">
        <authorList>
            <person name="Varghese N."/>
            <person name="Submissions S."/>
        </authorList>
    </citation>
    <scope>NUCLEOTIDE SEQUENCE [LARGE SCALE GENOMIC DNA]</scope>
    <source>
        <strain evidence="4">DSM 17038</strain>
    </source>
</reference>
<keyword evidence="1" id="KW-0450">Lipoyl</keyword>
<dbReference type="SUPFAM" id="SSF51230">
    <property type="entry name" value="Single hybrid motif"/>
    <property type="match status" value="1"/>
</dbReference>
<dbReference type="Pfam" id="PF00364">
    <property type="entry name" value="Biotin_lipoyl"/>
    <property type="match status" value="1"/>
</dbReference>
<feature type="domain" description="Lipoyl-binding" evidence="2">
    <location>
        <begin position="2"/>
        <end position="77"/>
    </location>
</feature>
<accession>A0A1I2XYA5</accession>
<dbReference type="Gene3D" id="2.40.50.100">
    <property type="match status" value="1"/>
</dbReference>
<dbReference type="EMBL" id="FOOX01000019">
    <property type="protein sequence ID" value="SFH18490.1"/>
    <property type="molecule type" value="Genomic_DNA"/>
</dbReference>
<dbReference type="Proteomes" id="UP000199337">
    <property type="component" value="Unassembled WGS sequence"/>
</dbReference>
<dbReference type="RefSeq" id="WP_238456577.1">
    <property type="nucleotide sequence ID" value="NZ_FOOX01000019.1"/>
</dbReference>
<evidence type="ECO:0000259" key="2">
    <source>
        <dbReference type="PROSITE" id="PS50968"/>
    </source>
</evidence>
<dbReference type="PROSITE" id="PS00189">
    <property type="entry name" value="LIPOYL"/>
    <property type="match status" value="1"/>
</dbReference>